<dbReference type="InterPro" id="IPR036964">
    <property type="entry name" value="RASGEF_cat_dom_sf"/>
</dbReference>
<sequence length="91" mass="10576">MTQGVVPYLGTFLCDLVVLDTAMEDYLEGNEINHRKKNKEYRVLTDIMLLQAAAENYCLEPQHPFTAWFWAVERLSEDDSYTLSCQLEPRS</sequence>
<evidence type="ECO:0000259" key="3">
    <source>
        <dbReference type="PROSITE" id="PS50009"/>
    </source>
</evidence>
<accession>A0A8U0S815</accession>
<dbReference type="GeneID" id="123392518"/>
<dbReference type="RefSeq" id="XP_044937744.1">
    <property type="nucleotide sequence ID" value="XM_045081809.1"/>
</dbReference>
<dbReference type="PANTHER" id="PTHR23113:SF223">
    <property type="entry name" value="RAL-GDS-RELATED PROTEIN"/>
    <property type="match status" value="1"/>
</dbReference>
<gene>
    <name evidence="6" type="primary">LOC123392518</name>
    <name evidence="5" type="synonym">LOC123392517</name>
    <name evidence="7" type="synonym">LOC123392519</name>
</gene>
<dbReference type="GO" id="GO:0005886">
    <property type="term" value="C:plasma membrane"/>
    <property type="evidence" value="ECO:0007669"/>
    <property type="project" value="TreeGrafter"/>
</dbReference>
<protein>
    <submittedName>
        <fullName evidence="5 7">Ral guanine nucleotide dissociation stimulator-like</fullName>
    </submittedName>
    <submittedName>
        <fullName evidence="6">Ral guanine nucleotide dissociation stimulator-like isoform X3</fullName>
    </submittedName>
</protein>
<dbReference type="OrthoDB" id="9808951at2759"/>
<dbReference type="SUPFAM" id="SSF48366">
    <property type="entry name" value="Ras GEF"/>
    <property type="match status" value="1"/>
</dbReference>
<dbReference type="Gene3D" id="1.10.840.10">
    <property type="entry name" value="Ras guanine-nucleotide exchange factors catalytic domain"/>
    <property type="match status" value="1"/>
</dbReference>
<evidence type="ECO:0000313" key="7">
    <source>
        <dbReference type="RefSeq" id="XP_044937744.1"/>
    </source>
</evidence>
<evidence type="ECO:0000313" key="6">
    <source>
        <dbReference type="RefSeq" id="XP_044937743.1"/>
    </source>
</evidence>
<dbReference type="Proteomes" id="UP000000715">
    <property type="component" value="Unplaced"/>
</dbReference>
<dbReference type="InterPro" id="IPR023578">
    <property type="entry name" value="Ras_GEF_dom_sf"/>
</dbReference>
<organism evidence="4 6">
    <name type="scientific">Mustela putorius furo</name>
    <name type="common">European domestic ferret</name>
    <name type="synonym">Mustela furo</name>
    <dbReference type="NCBI Taxonomy" id="9669"/>
    <lineage>
        <taxon>Eukaryota</taxon>
        <taxon>Metazoa</taxon>
        <taxon>Chordata</taxon>
        <taxon>Craniata</taxon>
        <taxon>Vertebrata</taxon>
        <taxon>Euteleostomi</taxon>
        <taxon>Mammalia</taxon>
        <taxon>Eutheria</taxon>
        <taxon>Laurasiatheria</taxon>
        <taxon>Carnivora</taxon>
        <taxon>Caniformia</taxon>
        <taxon>Musteloidea</taxon>
        <taxon>Mustelidae</taxon>
        <taxon>Mustelinae</taxon>
        <taxon>Mustela</taxon>
    </lineage>
</organism>
<proteinExistence type="predicted"/>
<keyword evidence="4" id="KW-1185">Reference proteome</keyword>
<evidence type="ECO:0000256" key="2">
    <source>
        <dbReference type="PROSITE-ProRule" id="PRU00168"/>
    </source>
</evidence>
<dbReference type="InterPro" id="IPR008937">
    <property type="entry name" value="Ras-like_GEF"/>
</dbReference>
<dbReference type="PANTHER" id="PTHR23113">
    <property type="entry name" value="GUANINE NUCLEOTIDE EXCHANGE FACTOR"/>
    <property type="match status" value="1"/>
</dbReference>
<feature type="domain" description="Ras-GEF" evidence="3">
    <location>
        <begin position="1"/>
        <end position="90"/>
    </location>
</feature>
<name>A0A8U0S815_MUSPF</name>
<evidence type="ECO:0000256" key="1">
    <source>
        <dbReference type="ARBA" id="ARBA00022658"/>
    </source>
</evidence>
<evidence type="ECO:0000313" key="4">
    <source>
        <dbReference type="Proteomes" id="UP000000715"/>
    </source>
</evidence>
<dbReference type="PROSITE" id="PS50009">
    <property type="entry name" value="RASGEF_CAT"/>
    <property type="match status" value="1"/>
</dbReference>
<keyword evidence="1 2" id="KW-0344">Guanine-nucleotide releasing factor</keyword>
<dbReference type="RefSeq" id="XP_044937740.1">
    <property type="nucleotide sequence ID" value="XM_045081805.1"/>
</dbReference>
<dbReference type="GO" id="GO:0005085">
    <property type="term" value="F:guanyl-nucleotide exchange factor activity"/>
    <property type="evidence" value="ECO:0007669"/>
    <property type="project" value="UniProtKB-KW"/>
</dbReference>
<reference evidence="5 6" key="1">
    <citation type="submission" date="2025-04" db="UniProtKB">
        <authorList>
            <consortium name="RefSeq"/>
        </authorList>
    </citation>
    <scope>IDENTIFICATION</scope>
    <source>
        <tissue evidence="5 6">Brain</tissue>
    </source>
</reference>
<dbReference type="RefSeq" id="XP_044937743.1">
    <property type="nucleotide sequence ID" value="XM_045081808.1"/>
</dbReference>
<dbReference type="InterPro" id="IPR001895">
    <property type="entry name" value="RASGEF_cat_dom"/>
</dbReference>
<dbReference type="GO" id="GO:0007265">
    <property type="term" value="P:Ras protein signal transduction"/>
    <property type="evidence" value="ECO:0007669"/>
    <property type="project" value="TreeGrafter"/>
</dbReference>
<evidence type="ECO:0000313" key="5">
    <source>
        <dbReference type="RefSeq" id="XP_044937740.1"/>
    </source>
</evidence>
<dbReference type="AlphaFoldDB" id="A0A8U0S815"/>